<evidence type="ECO:0000256" key="1">
    <source>
        <dbReference type="SAM" id="MobiDB-lite"/>
    </source>
</evidence>
<dbReference type="PROSITE" id="PS50846">
    <property type="entry name" value="HMA_2"/>
    <property type="match status" value="1"/>
</dbReference>
<dbReference type="PANTHER" id="PTHR47856">
    <property type="entry name" value="HEAVY METAL-ASSOCIATED ISOPRENYLATED PLANT PROTEIN 20-LIKE"/>
    <property type="match status" value="1"/>
</dbReference>
<reference evidence="3" key="1">
    <citation type="journal article" date="2013" name="Nat. Commun.">
        <title>Whole-genome sequencing of Oryza brachyantha reveals mechanisms underlying Oryza genome evolution.</title>
        <authorList>
            <person name="Chen J."/>
            <person name="Huang Q."/>
            <person name="Gao D."/>
            <person name="Wang J."/>
            <person name="Lang Y."/>
            <person name="Liu T."/>
            <person name="Li B."/>
            <person name="Bai Z."/>
            <person name="Luis Goicoechea J."/>
            <person name="Liang C."/>
            <person name="Chen C."/>
            <person name="Zhang W."/>
            <person name="Sun S."/>
            <person name="Liao Y."/>
            <person name="Zhang X."/>
            <person name="Yang L."/>
            <person name="Song C."/>
            <person name="Wang M."/>
            <person name="Shi J."/>
            <person name="Liu G."/>
            <person name="Liu J."/>
            <person name="Zhou H."/>
            <person name="Zhou W."/>
            <person name="Yu Q."/>
            <person name="An N."/>
            <person name="Chen Y."/>
            <person name="Cai Q."/>
            <person name="Wang B."/>
            <person name="Liu B."/>
            <person name="Min J."/>
            <person name="Huang Y."/>
            <person name="Wu H."/>
            <person name="Li Z."/>
            <person name="Zhang Y."/>
            <person name="Yin Y."/>
            <person name="Song W."/>
            <person name="Jiang J."/>
            <person name="Jackson S.A."/>
            <person name="Wing R.A."/>
            <person name="Wang J."/>
            <person name="Chen M."/>
        </authorList>
    </citation>
    <scope>NUCLEOTIDE SEQUENCE [LARGE SCALE GENOMIC DNA]</scope>
    <source>
        <strain evidence="3">cv. IRGC 101232</strain>
    </source>
</reference>
<feature type="domain" description="HMA" evidence="2">
    <location>
        <begin position="129"/>
        <end position="200"/>
    </location>
</feature>
<keyword evidence="4" id="KW-1185">Reference proteome</keyword>
<dbReference type="STRING" id="4533.J3MUC5"/>
<reference evidence="3" key="2">
    <citation type="submission" date="2013-04" db="UniProtKB">
        <authorList>
            <consortium name="EnsemblPlants"/>
        </authorList>
    </citation>
    <scope>IDENTIFICATION</scope>
</reference>
<organism evidence="3">
    <name type="scientific">Oryza brachyantha</name>
    <name type="common">malo sina</name>
    <dbReference type="NCBI Taxonomy" id="4533"/>
    <lineage>
        <taxon>Eukaryota</taxon>
        <taxon>Viridiplantae</taxon>
        <taxon>Streptophyta</taxon>
        <taxon>Embryophyta</taxon>
        <taxon>Tracheophyta</taxon>
        <taxon>Spermatophyta</taxon>
        <taxon>Magnoliopsida</taxon>
        <taxon>Liliopsida</taxon>
        <taxon>Poales</taxon>
        <taxon>Poaceae</taxon>
        <taxon>BOP clade</taxon>
        <taxon>Oryzoideae</taxon>
        <taxon>Oryzeae</taxon>
        <taxon>Oryzinae</taxon>
        <taxon>Oryza</taxon>
    </lineage>
</organism>
<dbReference type="PANTHER" id="PTHR47856:SF2">
    <property type="entry name" value="OS08G0512200 PROTEIN"/>
    <property type="match status" value="1"/>
</dbReference>
<dbReference type="InterPro" id="IPR006121">
    <property type="entry name" value="HMA_dom"/>
</dbReference>
<evidence type="ECO:0000313" key="4">
    <source>
        <dbReference type="Proteomes" id="UP000006038"/>
    </source>
</evidence>
<dbReference type="Gene3D" id="3.30.70.100">
    <property type="match status" value="1"/>
</dbReference>
<name>J3MUC5_ORYBR</name>
<evidence type="ECO:0000313" key="3">
    <source>
        <dbReference type="EnsemblPlants" id="OB08G27060.1"/>
    </source>
</evidence>
<evidence type="ECO:0000259" key="2">
    <source>
        <dbReference type="PROSITE" id="PS50846"/>
    </source>
</evidence>
<dbReference type="EnsemblPlants" id="OB08G27060.1">
    <property type="protein sequence ID" value="OB08G27060.1"/>
    <property type="gene ID" value="OB08G27060"/>
</dbReference>
<dbReference type="SUPFAM" id="SSF55008">
    <property type="entry name" value="HMA, heavy metal-associated domain"/>
    <property type="match status" value="1"/>
</dbReference>
<dbReference type="Proteomes" id="UP000006038">
    <property type="component" value="Chromosome 8"/>
</dbReference>
<dbReference type="AlphaFoldDB" id="J3MUC5"/>
<sequence length="229" mass="25263">MPVTTAQDRVFDKVFRVMRNFGVEDDGLIVYRDGTLDDATFAVCSEHSPVQDVGYHVIPGNTCSELGYLKPGRIAGNCDEENCGRSGAARKPSLPNPAGRKTTPLKLEQSPDIPNCIPCLNPASSSDPTSQRLRAAHLQSTELKVEMVALHEKRVRKCLSKVKGVERVEVEASLQKVVVTGYANRSKILKALRRVGLRAEPWSPRNELLSAYAAGSLMAANNYYYYSFF</sequence>
<protein>
    <recommendedName>
        <fullName evidence="2">HMA domain-containing protein</fullName>
    </recommendedName>
</protein>
<dbReference type="InterPro" id="IPR036163">
    <property type="entry name" value="HMA_dom_sf"/>
</dbReference>
<dbReference type="GO" id="GO:0046872">
    <property type="term" value="F:metal ion binding"/>
    <property type="evidence" value="ECO:0007669"/>
    <property type="project" value="InterPro"/>
</dbReference>
<dbReference type="Gramene" id="OB08G27060.1">
    <property type="protein sequence ID" value="OB08G27060.1"/>
    <property type="gene ID" value="OB08G27060"/>
</dbReference>
<accession>J3MUC5</accession>
<dbReference type="HOGENOM" id="CLU_1211410_0_0_1"/>
<proteinExistence type="predicted"/>
<dbReference type="eggNOG" id="KOG1603">
    <property type="taxonomic scope" value="Eukaryota"/>
</dbReference>
<feature type="region of interest" description="Disordered" evidence="1">
    <location>
        <begin position="85"/>
        <end position="107"/>
    </location>
</feature>
<dbReference type="CDD" id="cd00371">
    <property type="entry name" value="HMA"/>
    <property type="match status" value="1"/>
</dbReference>